<feature type="domain" description="Response regulatory" evidence="4">
    <location>
        <begin position="7"/>
        <end position="124"/>
    </location>
</feature>
<dbReference type="Proteomes" id="UP000317421">
    <property type="component" value="Unassembled WGS sequence"/>
</dbReference>
<dbReference type="PANTHER" id="PTHR44591">
    <property type="entry name" value="STRESS RESPONSE REGULATOR PROTEIN 1"/>
    <property type="match status" value="1"/>
</dbReference>
<dbReference type="SMART" id="SM00448">
    <property type="entry name" value="REC"/>
    <property type="match status" value="1"/>
</dbReference>
<evidence type="ECO:0000313" key="5">
    <source>
        <dbReference type="EMBL" id="TWT98082.1"/>
    </source>
</evidence>
<dbReference type="PROSITE" id="PS50110">
    <property type="entry name" value="RESPONSE_REGULATORY"/>
    <property type="match status" value="1"/>
</dbReference>
<gene>
    <name evidence="5" type="primary">phoP_2</name>
    <name evidence="5" type="ORF">Pla108_22390</name>
</gene>
<proteinExistence type="predicted"/>
<sequence length="128" mass="13779">MLTAPKTVLIAEDNAALRRVIGFALKGCGFEVTAAPDGAEAWRIAEGQTFDLVVTDQQMPHLTGVELVEQLRQSTTNAKTPVILLTAKGMELEADTLREQYGVSAMLHKPFSPSQLGALAEEMIGQLV</sequence>
<dbReference type="Pfam" id="PF00072">
    <property type="entry name" value="Response_reg"/>
    <property type="match status" value="1"/>
</dbReference>
<name>A0A5C6ADF0_9BACT</name>
<feature type="modified residue" description="4-aspartylphosphate" evidence="3">
    <location>
        <position position="56"/>
    </location>
</feature>
<dbReference type="SUPFAM" id="SSF52172">
    <property type="entry name" value="CheY-like"/>
    <property type="match status" value="1"/>
</dbReference>
<evidence type="ECO:0000313" key="6">
    <source>
        <dbReference type="Proteomes" id="UP000317421"/>
    </source>
</evidence>
<evidence type="ECO:0000256" key="1">
    <source>
        <dbReference type="ARBA" id="ARBA00022553"/>
    </source>
</evidence>
<organism evidence="5 6">
    <name type="scientific">Botrimarina colliarenosi</name>
    <dbReference type="NCBI Taxonomy" id="2528001"/>
    <lineage>
        <taxon>Bacteria</taxon>
        <taxon>Pseudomonadati</taxon>
        <taxon>Planctomycetota</taxon>
        <taxon>Planctomycetia</taxon>
        <taxon>Pirellulales</taxon>
        <taxon>Lacipirellulaceae</taxon>
        <taxon>Botrimarina</taxon>
    </lineage>
</organism>
<evidence type="ECO:0000259" key="4">
    <source>
        <dbReference type="PROSITE" id="PS50110"/>
    </source>
</evidence>
<keyword evidence="6" id="KW-1185">Reference proteome</keyword>
<dbReference type="PANTHER" id="PTHR44591:SF14">
    <property type="entry name" value="PROTEIN PILG"/>
    <property type="match status" value="1"/>
</dbReference>
<dbReference type="EMBL" id="SJPR01000002">
    <property type="protein sequence ID" value="TWT98082.1"/>
    <property type="molecule type" value="Genomic_DNA"/>
</dbReference>
<protein>
    <submittedName>
        <fullName evidence="5">Alkaline phosphatase synthesis transcriptional regulatory protein PhoP</fullName>
    </submittedName>
</protein>
<dbReference type="GO" id="GO:0000160">
    <property type="term" value="P:phosphorelay signal transduction system"/>
    <property type="evidence" value="ECO:0007669"/>
    <property type="project" value="UniProtKB-KW"/>
</dbReference>
<dbReference type="AlphaFoldDB" id="A0A5C6ADF0"/>
<evidence type="ECO:0000256" key="3">
    <source>
        <dbReference type="PROSITE-ProRule" id="PRU00169"/>
    </source>
</evidence>
<dbReference type="RefSeq" id="WP_146444966.1">
    <property type="nucleotide sequence ID" value="NZ_SJPR01000002.1"/>
</dbReference>
<accession>A0A5C6ADF0</accession>
<dbReference type="InterPro" id="IPR011006">
    <property type="entry name" value="CheY-like_superfamily"/>
</dbReference>
<dbReference type="InterPro" id="IPR001789">
    <property type="entry name" value="Sig_transdc_resp-reg_receiver"/>
</dbReference>
<dbReference type="OrthoDB" id="272828at2"/>
<keyword evidence="1 3" id="KW-0597">Phosphoprotein</keyword>
<reference evidence="5 6" key="1">
    <citation type="submission" date="2019-02" db="EMBL/GenBank/DDBJ databases">
        <title>Deep-cultivation of Planctomycetes and their phenomic and genomic characterization uncovers novel biology.</title>
        <authorList>
            <person name="Wiegand S."/>
            <person name="Jogler M."/>
            <person name="Boedeker C."/>
            <person name="Pinto D."/>
            <person name="Vollmers J."/>
            <person name="Rivas-Marin E."/>
            <person name="Kohn T."/>
            <person name="Peeters S.H."/>
            <person name="Heuer A."/>
            <person name="Rast P."/>
            <person name="Oberbeckmann S."/>
            <person name="Bunk B."/>
            <person name="Jeske O."/>
            <person name="Meyerdierks A."/>
            <person name="Storesund J.E."/>
            <person name="Kallscheuer N."/>
            <person name="Luecker S."/>
            <person name="Lage O.M."/>
            <person name="Pohl T."/>
            <person name="Merkel B.J."/>
            <person name="Hornburger P."/>
            <person name="Mueller R.-W."/>
            <person name="Bruemmer F."/>
            <person name="Labrenz M."/>
            <person name="Spormann A.M."/>
            <person name="Op Den Camp H."/>
            <person name="Overmann J."/>
            <person name="Amann R."/>
            <person name="Jetten M.S.M."/>
            <person name="Mascher T."/>
            <person name="Medema M.H."/>
            <person name="Devos D.P."/>
            <person name="Kaster A.-K."/>
            <person name="Ovreas L."/>
            <person name="Rohde M."/>
            <person name="Galperin M.Y."/>
            <person name="Jogler C."/>
        </authorList>
    </citation>
    <scope>NUCLEOTIDE SEQUENCE [LARGE SCALE GENOMIC DNA]</scope>
    <source>
        <strain evidence="5 6">Pla108</strain>
    </source>
</reference>
<comment type="caution">
    <text evidence="5">The sequence shown here is derived from an EMBL/GenBank/DDBJ whole genome shotgun (WGS) entry which is preliminary data.</text>
</comment>
<dbReference type="Gene3D" id="3.40.50.2300">
    <property type="match status" value="1"/>
</dbReference>
<evidence type="ECO:0000256" key="2">
    <source>
        <dbReference type="ARBA" id="ARBA00023012"/>
    </source>
</evidence>
<dbReference type="InterPro" id="IPR050595">
    <property type="entry name" value="Bact_response_regulator"/>
</dbReference>
<keyword evidence="2" id="KW-0902">Two-component regulatory system</keyword>